<keyword evidence="3" id="KW-1185">Reference proteome</keyword>
<evidence type="ECO:0000313" key="3">
    <source>
        <dbReference type="Proteomes" id="UP000275401"/>
    </source>
</evidence>
<gene>
    <name evidence="2" type="ORF">EEJ42_39095</name>
</gene>
<evidence type="ECO:0000313" key="2">
    <source>
        <dbReference type="EMBL" id="RNF93116.1"/>
    </source>
</evidence>
<sequence>MTPEVVGPYRKSSYSGQEGNCVEVAATVSGGRAVRDSKDPGRPSLRFTRGGWQAFVHGIENGTFDA</sequence>
<proteinExistence type="predicted"/>
<dbReference type="RefSeq" id="WP_123106911.1">
    <property type="nucleotide sequence ID" value="NZ_RIBZ01000768.1"/>
</dbReference>
<dbReference type="EMBL" id="RIBZ01000768">
    <property type="protein sequence ID" value="RNF93116.1"/>
    <property type="molecule type" value="Genomic_DNA"/>
</dbReference>
<accession>A0A3M8TM03</accession>
<dbReference type="AlphaFoldDB" id="A0A3M8TM03"/>
<evidence type="ECO:0000259" key="1">
    <source>
        <dbReference type="Pfam" id="PF04149"/>
    </source>
</evidence>
<dbReference type="InterPro" id="IPR007278">
    <property type="entry name" value="DUF397"/>
</dbReference>
<dbReference type="Proteomes" id="UP000275401">
    <property type="component" value="Unassembled WGS sequence"/>
</dbReference>
<name>A0A3M8TM03_9ACTN</name>
<comment type="caution">
    <text evidence="2">The sequence shown here is derived from an EMBL/GenBank/DDBJ whole genome shotgun (WGS) entry which is preliminary data.</text>
</comment>
<organism evidence="2 3">
    <name type="scientific">Streptomyces botrytidirepellens</name>
    <dbReference type="NCBI Taxonomy" id="2486417"/>
    <lineage>
        <taxon>Bacteria</taxon>
        <taxon>Bacillati</taxon>
        <taxon>Actinomycetota</taxon>
        <taxon>Actinomycetes</taxon>
        <taxon>Kitasatosporales</taxon>
        <taxon>Streptomycetaceae</taxon>
        <taxon>Streptomyces</taxon>
    </lineage>
</organism>
<dbReference type="Pfam" id="PF04149">
    <property type="entry name" value="DUF397"/>
    <property type="match status" value="1"/>
</dbReference>
<reference evidence="2 3" key="1">
    <citation type="submission" date="2018-11" db="EMBL/GenBank/DDBJ databases">
        <title>The Potential of Streptomyces as Biocontrol Agents against the Tomato grey mould, Botrytis cinerea (Gray mold) Frontiers in Microbiology.</title>
        <authorList>
            <person name="Li D."/>
        </authorList>
    </citation>
    <scope>NUCLEOTIDE SEQUENCE [LARGE SCALE GENOMIC DNA]</scope>
    <source>
        <strain evidence="2 3">NEAU-LD23</strain>
    </source>
</reference>
<feature type="domain" description="DUF397" evidence="1">
    <location>
        <begin position="9"/>
        <end position="59"/>
    </location>
</feature>
<protein>
    <submittedName>
        <fullName evidence="2">DUF397 domain-containing protein</fullName>
    </submittedName>
</protein>